<proteinExistence type="predicted"/>
<dbReference type="Proteomes" id="UP000799436">
    <property type="component" value="Unassembled WGS sequence"/>
</dbReference>
<dbReference type="EMBL" id="ML995882">
    <property type="protein sequence ID" value="KAF2765866.1"/>
    <property type="molecule type" value="Genomic_DNA"/>
</dbReference>
<evidence type="ECO:0000313" key="1">
    <source>
        <dbReference type="EMBL" id="KAF2765866.1"/>
    </source>
</evidence>
<dbReference type="AlphaFoldDB" id="A0A6G1KZ16"/>
<protein>
    <submittedName>
        <fullName evidence="1">Uncharacterized protein</fullName>
    </submittedName>
</protein>
<keyword evidence="2" id="KW-1185">Reference proteome</keyword>
<sequence length="157" mass="17486">MAVLIQASGRKRNRTKTQFRSNHNHICLIHNESSLIIAAGRTRSPPARASLADFALLMHIKCCQYSTPFQCKYACSESCFHQMFIRVESPQSAWHFGCSKRPSCWHGCAAAMATRHAALCFSSPCIGVQHRMMPSNVVALNVPSLMSWRAAYLPCSV</sequence>
<name>A0A6G1KZ16_9PEZI</name>
<evidence type="ECO:0000313" key="2">
    <source>
        <dbReference type="Proteomes" id="UP000799436"/>
    </source>
</evidence>
<gene>
    <name evidence="1" type="ORF">EJ03DRAFT_195797</name>
</gene>
<accession>A0A6G1KZ16</accession>
<organism evidence="1 2">
    <name type="scientific">Teratosphaeria nubilosa</name>
    <dbReference type="NCBI Taxonomy" id="161662"/>
    <lineage>
        <taxon>Eukaryota</taxon>
        <taxon>Fungi</taxon>
        <taxon>Dikarya</taxon>
        <taxon>Ascomycota</taxon>
        <taxon>Pezizomycotina</taxon>
        <taxon>Dothideomycetes</taxon>
        <taxon>Dothideomycetidae</taxon>
        <taxon>Mycosphaerellales</taxon>
        <taxon>Teratosphaeriaceae</taxon>
        <taxon>Teratosphaeria</taxon>
    </lineage>
</organism>
<reference evidence="1" key="1">
    <citation type="journal article" date="2020" name="Stud. Mycol.">
        <title>101 Dothideomycetes genomes: a test case for predicting lifestyles and emergence of pathogens.</title>
        <authorList>
            <person name="Haridas S."/>
            <person name="Albert R."/>
            <person name="Binder M."/>
            <person name="Bloem J."/>
            <person name="Labutti K."/>
            <person name="Salamov A."/>
            <person name="Andreopoulos B."/>
            <person name="Baker S."/>
            <person name="Barry K."/>
            <person name="Bills G."/>
            <person name="Bluhm B."/>
            <person name="Cannon C."/>
            <person name="Castanera R."/>
            <person name="Culley D."/>
            <person name="Daum C."/>
            <person name="Ezra D."/>
            <person name="Gonzalez J."/>
            <person name="Henrissat B."/>
            <person name="Kuo A."/>
            <person name="Liang C."/>
            <person name="Lipzen A."/>
            <person name="Lutzoni F."/>
            <person name="Magnuson J."/>
            <person name="Mondo S."/>
            <person name="Nolan M."/>
            <person name="Ohm R."/>
            <person name="Pangilinan J."/>
            <person name="Park H.-J."/>
            <person name="Ramirez L."/>
            <person name="Alfaro M."/>
            <person name="Sun H."/>
            <person name="Tritt A."/>
            <person name="Yoshinaga Y."/>
            <person name="Zwiers L.-H."/>
            <person name="Turgeon B."/>
            <person name="Goodwin S."/>
            <person name="Spatafora J."/>
            <person name="Crous P."/>
            <person name="Grigoriev I."/>
        </authorList>
    </citation>
    <scope>NUCLEOTIDE SEQUENCE</scope>
    <source>
        <strain evidence="1">CBS 116005</strain>
    </source>
</reference>